<reference evidence="1 2" key="1">
    <citation type="submission" date="2022-03" db="EMBL/GenBank/DDBJ databases">
        <authorList>
            <person name="Brunel B."/>
        </authorList>
    </citation>
    <scope>NUCLEOTIDE SEQUENCE [LARGE SCALE GENOMIC DNA]</scope>
    <source>
        <strain evidence="1">STM5069sample</strain>
    </source>
</reference>
<proteinExistence type="predicted"/>
<name>A0ABM9EAN6_9HYPH</name>
<evidence type="ECO:0008006" key="3">
    <source>
        <dbReference type="Google" id="ProtNLM"/>
    </source>
</evidence>
<keyword evidence="2" id="KW-1185">Reference proteome</keyword>
<sequence>MDARDDTTKSRRVASIVAQLEINVRPSQKPCVGHSRRNIAMQKRDRQTPSAVDGKANALATTATLGHNNAALAAAWCALSARCDGREADYRFWFRVFESHFSPPSANRRE</sequence>
<dbReference type="Proteomes" id="UP001153050">
    <property type="component" value="Unassembled WGS sequence"/>
</dbReference>
<evidence type="ECO:0000313" key="1">
    <source>
        <dbReference type="EMBL" id="CAH2406247.1"/>
    </source>
</evidence>
<dbReference type="EMBL" id="CAKXZT010000149">
    <property type="protein sequence ID" value="CAH2406247.1"/>
    <property type="molecule type" value="Genomic_DNA"/>
</dbReference>
<protein>
    <recommendedName>
        <fullName evidence="3">Transposase</fullName>
    </recommendedName>
</protein>
<comment type="caution">
    <text evidence="1">The sequence shown here is derived from an EMBL/GenBank/DDBJ whole genome shotgun (WGS) entry which is preliminary data.</text>
</comment>
<organism evidence="1 2">
    <name type="scientific">Mesorhizobium escarrei</name>
    <dbReference type="NCBI Taxonomy" id="666018"/>
    <lineage>
        <taxon>Bacteria</taxon>
        <taxon>Pseudomonadati</taxon>
        <taxon>Pseudomonadota</taxon>
        <taxon>Alphaproteobacteria</taxon>
        <taxon>Hyphomicrobiales</taxon>
        <taxon>Phyllobacteriaceae</taxon>
        <taxon>Mesorhizobium</taxon>
    </lineage>
</organism>
<evidence type="ECO:0000313" key="2">
    <source>
        <dbReference type="Proteomes" id="UP001153050"/>
    </source>
</evidence>
<accession>A0ABM9EAN6</accession>
<gene>
    <name evidence="1" type="ORF">MES5069_520025</name>
</gene>